<evidence type="ECO:0000313" key="1">
    <source>
        <dbReference type="EMBL" id="NXW78131.1"/>
    </source>
</evidence>
<feature type="non-terminal residue" evidence="1">
    <location>
        <position position="223"/>
    </location>
</feature>
<feature type="non-terminal residue" evidence="1">
    <location>
        <position position="1"/>
    </location>
</feature>
<dbReference type="InterPro" id="IPR027417">
    <property type="entry name" value="P-loop_NTPase"/>
</dbReference>
<name>A0A7L4EWQ8_HIRRU</name>
<comment type="caution">
    <text evidence="1">The sequence shown here is derived from an EMBL/GenBank/DDBJ whole genome shotgun (WGS) entry which is preliminary data.</text>
</comment>
<gene>
    <name evidence="1" type="primary">Mfhas1_1</name>
    <name evidence="1" type="ORF">HIRRUS_R10695</name>
</gene>
<dbReference type="AlphaFoldDB" id="A0A7L4EWQ8"/>
<dbReference type="EMBL" id="VZZX01009978">
    <property type="protein sequence ID" value="NXW78131.1"/>
    <property type="molecule type" value="Genomic_DNA"/>
</dbReference>
<dbReference type="Proteomes" id="UP000585317">
    <property type="component" value="Unassembled WGS sequence"/>
</dbReference>
<proteinExistence type="predicted"/>
<evidence type="ECO:0000313" key="2">
    <source>
        <dbReference type="Proteomes" id="UP000585317"/>
    </source>
</evidence>
<accession>A0A7L4EWQ8</accession>
<sequence length="223" mass="25345">VPNSVVLPVGTHVDCCQEQEVAEMTHDTMARITAMLAERKSPLSHFIDSLEGSEEPRFYVDRWDGLKEMESCTLTIGLSFSWTLNLVAVNCTDHRDIKKLKATILKHVKDEELFPEAVRVLPPAHRRTGAAIVGIAQSEEMADHGKMNLQYIPSKLSQREHLAGLSRELLQDILQYLHRVRLVVWHEEIRHLESAIFLLPTFLITMFKVSVGIRTISVEPKLC</sequence>
<protein>
    <submittedName>
        <fullName evidence="1">MFHA1 protein</fullName>
    </submittedName>
</protein>
<organism evidence="1 2">
    <name type="scientific">Hirundo rustica</name>
    <name type="common">Barn swallow</name>
    <dbReference type="NCBI Taxonomy" id="43150"/>
    <lineage>
        <taxon>Eukaryota</taxon>
        <taxon>Metazoa</taxon>
        <taxon>Chordata</taxon>
        <taxon>Craniata</taxon>
        <taxon>Vertebrata</taxon>
        <taxon>Euteleostomi</taxon>
        <taxon>Archelosauria</taxon>
        <taxon>Archosauria</taxon>
        <taxon>Dinosauria</taxon>
        <taxon>Saurischia</taxon>
        <taxon>Theropoda</taxon>
        <taxon>Coelurosauria</taxon>
        <taxon>Aves</taxon>
        <taxon>Neognathae</taxon>
        <taxon>Neoaves</taxon>
        <taxon>Telluraves</taxon>
        <taxon>Australaves</taxon>
        <taxon>Passeriformes</taxon>
        <taxon>Sylvioidea</taxon>
        <taxon>Hirundinidae</taxon>
        <taxon>Hirundo</taxon>
    </lineage>
</organism>
<reference evidence="1 2" key="1">
    <citation type="submission" date="2019-09" db="EMBL/GenBank/DDBJ databases">
        <title>Bird 10,000 Genomes (B10K) Project - Family phase.</title>
        <authorList>
            <person name="Zhang G."/>
        </authorList>
    </citation>
    <scope>NUCLEOTIDE SEQUENCE [LARGE SCALE GENOMIC DNA]</scope>
    <source>
        <strain evidence="1">B10K-DU-001-67</strain>
        <tissue evidence="1">Muscle</tissue>
    </source>
</reference>
<dbReference type="Gene3D" id="3.40.50.300">
    <property type="entry name" value="P-loop containing nucleotide triphosphate hydrolases"/>
    <property type="match status" value="1"/>
</dbReference>